<organism evidence="2 3">
    <name type="scientific">Fusarium oxysporum f. sp. cubense</name>
    <dbReference type="NCBI Taxonomy" id="61366"/>
    <lineage>
        <taxon>Eukaryota</taxon>
        <taxon>Fungi</taxon>
        <taxon>Dikarya</taxon>
        <taxon>Ascomycota</taxon>
        <taxon>Pezizomycotina</taxon>
        <taxon>Sordariomycetes</taxon>
        <taxon>Hypocreomycetidae</taxon>
        <taxon>Hypocreales</taxon>
        <taxon>Nectriaceae</taxon>
        <taxon>Fusarium</taxon>
        <taxon>Fusarium oxysporum species complex</taxon>
    </lineage>
</organism>
<proteinExistence type="predicted"/>
<dbReference type="CDD" id="cd19757">
    <property type="entry name" value="Bbox1"/>
    <property type="match status" value="1"/>
</dbReference>
<reference evidence="2 3" key="1">
    <citation type="submission" date="2019-07" db="EMBL/GenBank/DDBJ databases">
        <title>The First High-Quality Draft Genome Sequence of the Causal Agent of the Current Panama Disease Epidemic.</title>
        <authorList>
            <person name="Warmington R.J."/>
            <person name="Kay W."/>
            <person name="Jeffries A."/>
            <person name="Bebber D."/>
            <person name="Moore K."/>
            <person name="Studholme D.J."/>
        </authorList>
    </citation>
    <scope>NUCLEOTIDE SEQUENCE [LARGE SCALE GENOMIC DNA]</scope>
    <source>
        <strain evidence="2 3">TR4</strain>
    </source>
</reference>
<evidence type="ECO:0000313" key="3">
    <source>
        <dbReference type="Proteomes" id="UP000321331"/>
    </source>
</evidence>
<evidence type="ECO:0000256" key="1">
    <source>
        <dbReference type="SAM" id="MobiDB-lite"/>
    </source>
</evidence>
<dbReference type="EMBL" id="VMNF01000005">
    <property type="protein sequence ID" value="TXC07069.1"/>
    <property type="molecule type" value="Genomic_DNA"/>
</dbReference>
<name>A0A5C6T985_FUSOC</name>
<sequence>MDGMDFSLDILERNAWDADDQSEISELVTANDNFEAAWRNEEESPGQPASAGDEAQAPTCASDDQMVCEECETRPAVWYCKKCGTYCDECWLHPGPYKRKSPLHQLVSCKDLFTRLQSCTRTHWRSKLFERVLDPDLSNLDTLHRDDDDSLWFSVDGDTGSLELREFPRFVAIMSEHQRQHSPQAPPYPRLVSFISKNGEVMVP</sequence>
<protein>
    <submittedName>
        <fullName evidence="2">Uncharacterized protein</fullName>
    </submittedName>
</protein>
<evidence type="ECO:0000313" key="2">
    <source>
        <dbReference type="EMBL" id="TXC07069.1"/>
    </source>
</evidence>
<dbReference type="AlphaFoldDB" id="A0A5C6T985"/>
<accession>A0A5C6T985</accession>
<feature type="region of interest" description="Disordered" evidence="1">
    <location>
        <begin position="38"/>
        <end position="58"/>
    </location>
</feature>
<gene>
    <name evidence="2" type="ORF">FocTR4_00004241</name>
</gene>
<comment type="caution">
    <text evidence="2">The sequence shown here is derived from an EMBL/GenBank/DDBJ whole genome shotgun (WGS) entry which is preliminary data.</text>
</comment>
<dbReference type="Proteomes" id="UP000321331">
    <property type="component" value="Unassembled WGS sequence"/>
</dbReference>